<dbReference type="AlphaFoldDB" id="A0A212KB67"/>
<sequence length="197" mass="21854">MPSKSRIPYGRMIHSGRFKCTDCGYEITLHAARPLPPCPRHDDAHTKKSWQMLAGHLSTVERPVDGKIHPDAAYPVHTRKATAISLAMRIISEMVAKGALIMVESYSPATDLAEIRMRLESLYSGAYVTAAFADGSEEYFDIMYKCQWPVAVAEYSAGLHHTVKACIDSLSRGEAPDRQERLPAAPALPVKAERRVF</sequence>
<name>A0A212KB67_9DELT</name>
<reference evidence="1" key="1">
    <citation type="submission" date="2016-04" db="EMBL/GenBank/DDBJ databases">
        <authorList>
            <person name="Evans L.H."/>
            <person name="Alamgir A."/>
            <person name="Owens N."/>
            <person name="Weber N.D."/>
            <person name="Virtaneva K."/>
            <person name="Barbian K."/>
            <person name="Babar A."/>
            <person name="Rosenke K."/>
        </authorList>
    </citation>
    <scope>NUCLEOTIDE SEQUENCE</scope>
    <source>
        <strain evidence="1">86</strain>
    </source>
</reference>
<organism evidence="1">
    <name type="scientific">uncultured delta proteobacterium</name>
    <dbReference type="NCBI Taxonomy" id="34034"/>
    <lineage>
        <taxon>Bacteria</taxon>
        <taxon>Deltaproteobacteria</taxon>
        <taxon>environmental samples</taxon>
    </lineage>
</organism>
<accession>A0A212KB67</accession>
<protein>
    <submittedName>
        <fullName evidence="1">Uncharacterized protein</fullName>
    </submittedName>
</protein>
<proteinExistence type="predicted"/>
<gene>
    <name evidence="1" type="ORF">KL86DPRO_50025</name>
</gene>
<evidence type="ECO:0000313" key="1">
    <source>
        <dbReference type="EMBL" id="SBW08933.1"/>
    </source>
</evidence>
<dbReference type="EMBL" id="FLUQ01000005">
    <property type="protein sequence ID" value="SBW08933.1"/>
    <property type="molecule type" value="Genomic_DNA"/>
</dbReference>